<keyword evidence="6" id="KW-0812">Transmembrane</keyword>
<evidence type="ECO:0000259" key="7">
    <source>
        <dbReference type="Pfam" id="PF03088"/>
    </source>
</evidence>
<feature type="transmembrane region" description="Helical" evidence="6">
    <location>
        <begin position="12"/>
        <end position="30"/>
    </location>
</feature>
<evidence type="ECO:0000256" key="6">
    <source>
        <dbReference type="SAM" id="Phobius"/>
    </source>
</evidence>
<dbReference type="AlphaFoldDB" id="A0ABD2TE44"/>
<evidence type="ECO:0000256" key="5">
    <source>
        <dbReference type="ARBA" id="ARBA00023180"/>
    </source>
</evidence>
<dbReference type="InterPro" id="IPR011042">
    <property type="entry name" value="6-blade_b-propeller_TolB-like"/>
</dbReference>
<dbReference type="FunFam" id="2.120.10.30:FF:000032">
    <property type="entry name" value="Protein STRICTOSIDINE SYNTHASE-LIKE 13"/>
    <property type="match status" value="1"/>
</dbReference>
<dbReference type="PANTHER" id="PTHR10426:SF79">
    <property type="entry name" value="PROTEIN STRICTOSIDINE SYNTHASE-LIKE 2"/>
    <property type="match status" value="1"/>
</dbReference>
<comment type="subcellular location">
    <subcellularLocation>
        <location evidence="1">Vacuole</location>
    </subcellularLocation>
</comment>
<evidence type="ECO:0000256" key="4">
    <source>
        <dbReference type="ARBA" id="ARBA00022729"/>
    </source>
</evidence>
<protein>
    <recommendedName>
        <fullName evidence="7">Strictosidine synthase conserved region domain-containing protein</fullName>
    </recommendedName>
</protein>
<keyword evidence="9" id="KW-1185">Reference proteome</keyword>
<keyword evidence="4" id="KW-0732">Signal</keyword>
<dbReference type="EMBL" id="JBJKTR010000011">
    <property type="protein sequence ID" value="KAL3353936.1"/>
    <property type="molecule type" value="Genomic_DNA"/>
</dbReference>
<name>A0ABD2TE44_9SOLN</name>
<keyword evidence="6" id="KW-0472">Membrane</keyword>
<dbReference type="GO" id="GO:0005773">
    <property type="term" value="C:vacuole"/>
    <property type="evidence" value="ECO:0007669"/>
    <property type="project" value="UniProtKB-SubCell"/>
</dbReference>
<dbReference type="Pfam" id="PF03088">
    <property type="entry name" value="Str_synth"/>
    <property type="match status" value="1"/>
</dbReference>
<accession>A0ABD2TE44</accession>
<evidence type="ECO:0000256" key="1">
    <source>
        <dbReference type="ARBA" id="ARBA00004116"/>
    </source>
</evidence>
<comment type="similarity">
    <text evidence="2">Belongs to the strictosidine synthase family.</text>
</comment>
<dbReference type="Proteomes" id="UP001627284">
    <property type="component" value="Unassembled WGS sequence"/>
</dbReference>
<dbReference type="Gene3D" id="2.120.10.30">
    <property type="entry name" value="TolB, C-terminal domain"/>
    <property type="match status" value="1"/>
</dbReference>
<gene>
    <name evidence="8" type="ORF">AABB24_018553</name>
</gene>
<evidence type="ECO:0000256" key="3">
    <source>
        <dbReference type="ARBA" id="ARBA00022554"/>
    </source>
</evidence>
<dbReference type="PANTHER" id="PTHR10426">
    <property type="entry name" value="STRICTOSIDINE SYNTHASE-RELATED"/>
    <property type="match status" value="1"/>
</dbReference>
<proteinExistence type="inferred from homology"/>
<dbReference type="SUPFAM" id="SSF63829">
    <property type="entry name" value="Calcium-dependent phosphotriesterase"/>
    <property type="match status" value="1"/>
</dbReference>
<sequence>MASSLCNSSSTFKVWIAIGATIIVVIWSFFRFEENPLIDRRFVEVIRIVGGAVGPESFAFDPHGDGPYTGVSDGRIIKWLQNETRWFDFAFTSPNRDGCEGFHDHSTSEHICGRPLGLEFDENSGDLYIADAYLGLLVVGPNGGLATQVAKFAQGVPFGFTNSLCIDQNHGVLYFTDSSITYSRRSHISVIVSGDDTGRLMKYDMKNKQVSVLLKNLKFPNGIAISKHGDFLLFVETTTCKIFKLWLNTSKAGSVEVVSELPGFPDNIKRNKKGEFWVGVNSRRSKFLDWVLSKNWIKNNLVKIPFDITKAHSFLANNGFGGGSLAIRLSEDGHVVEILEDPKRKRWKFVSEVHEMNGNLWIGSVKMPFAIKEKVTTLEKFLDTNNEL</sequence>
<feature type="domain" description="Strictosidine synthase conserved region" evidence="7">
    <location>
        <begin position="162"/>
        <end position="249"/>
    </location>
</feature>
<dbReference type="Pfam" id="PF20067">
    <property type="entry name" value="SSL_N"/>
    <property type="match status" value="1"/>
</dbReference>
<evidence type="ECO:0000313" key="9">
    <source>
        <dbReference type="Proteomes" id="UP001627284"/>
    </source>
</evidence>
<reference evidence="8 9" key="1">
    <citation type="submission" date="2024-05" db="EMBL/GenBank/DDBJ databases">
        <title>De novo assembly of an allotetraploid wild potato.</title>
        <authorList>
            <person name="Hosaka A.J."/>
        </authorList>
    </citation>
    <scope>NUCLEOTIDE SEQUENCE [LARGE SCALE GENOMIC DNA]</scope>
    <source>
        <tissue evidence="8">Young leaves</tissue>
    </source>
</reference>
<keyword evidence="6" id="KW-1133">Transmembrane helix</keyword>
<keyword evidence="3" id="KW-0926">Vacuole</keyword>
<comment type="caution">
    <text evidence="8">The sequence shown here is derived from an EMBL/GenBank/DDBJ whole genome shotgun (WGS) entry which is preliminary data.</text>
</comment>
<keyword evidence="5" id="KW-0325">Glycoprotein</keyword>
<dbReference type="InterPro" id="IPR018119">
    <property type="entry name" value="Strictosidine_synth_cons-reg"/>
</dbReference>
<evidence type="ECO:0000313" key="8">
    <source>
        <dbReference type="EMBL" id="KAL3353936.1"/>
    </source>
</evidence>
<organism evidence="8 9">
    <name type="scientific">Solanum stoloniferum</name>
    <dbReference type="NCBI Taxonomy" id="62892"/>
    <lineage>
        <taxon>Eukaryota</taxon>
        <taxon>Viridiplantae</taxon>
        <taxon>Streptophyta</taxon>
        <taxon>Embryophyta</taxon>
        <taxon>Tracheophyta</taxon>
        <taxon>Spermatophyta</taxon>
        <taxon>Magnoliopsida</taxon>
        <taxon>eudicotyledons</taxon>
        <taxon>Gunneridae</taxon>
        <taxon>Pentapetalae</taxon>
        <taxon>asterids</taxon>
        <taxon>lamiids</taxon>
        <taxon>Solanales</taxon>
        <taxon>Solanaceae</taxon>
        <taxon>Solanoideae</taxon>
        <taxon>Solaneae</taxon>
        <taxon>Solanum</taxon>
    </lineage>
</organism>
<evidence type="ECO:0000256" key="2">
    <source>
        <dbReference type="ARBA" id="ARBA00009191"/>
    </source>
</evidence>